<dbReference type="RefSeq" id="WP_280628424.1">
    <property type="nucleotide sequence ID" value="NZ_CP123494.1"/>
</dbReference>
<feature type="signal peptide" evidence="2">
    <location>
        <begin position="1"/>
        <end position="22"/>
    </location>
</feature>
<protein>
    <submittedName>
        <fullName evidence="3">Type IV secretion system protein</fullName>
    </submittedName>
</protein>
<evidence type="ECO:0000256" key="2">
    <source>
        <dbReference type="SAM" id="SignalP"/>
    </source>
</evidence>
<dbReference type="InterPro" id="IPR014158">
    <property type="entry name" value="T4SS_VirB5"/>
</dbReference>
<dbReference type="AlphaFoldDB" id="A0AA95GBL1"/>
<geneLocation type="plasmid" evidence="3 4">
    <name>paIh4</name>
</geneLocation>
<feature type="chain" id="PRO_5041634666" evidence="2">
    <location>
        <begin position="23"/>
        <end position="220"/>
    </location>
</feature>
<reference evidence="3" key="1">
    <citation type="submission" date="2023-04" db="EMBL/GenBank/DDBJ databases">
        <title>Genome dynamics across the evolutionary transition to endosymbiosis.</title>
        <authorList>
            <person name="Siozios S."/>
            <person name="Nadal-Jimenez P."/>
            <person name="Azagi T."/>
            <person name="Sprong H."/>
            <person name="Frost C.L."/>
            <person name="Parratt S.R."/>
            <person name="Taylor G."/>
            <person name="Brettell L."/>
            <person name="Lew K.C."/>
            <person name="Croft L."/>
            <person name="King K.C."/>
            <person name="Brockhurst M.A."/>
            <person name="Hypsa V."/>
            <person name="Novakova E."/>
            <person name="Darby A.C."/>
            <person name="Hurst G.D.D."/>
        </authorList>
    </citation>
    <scope>NUCLEOTIDE SEQUENCE</scope>
    <source>
        <strain evidence="3">AIh</strain>
        <plasmid evidence="3">paIh4</plasmid>
    </source>
</reference>
<proteinExistence type="predicted"/>
<dbReference type="Proteomes" id="UP001177597">
    <property type="component" value="Plasmid paIh4"/>
</dbReference>
<dbReference type="InterPro" id="IPR023220">
    <property type="entry name" value="T4SS_VirB5-domain"/>
</dbReference>
<organism evidence="3 4">
    <name type="scientific">Arsenophonus nasoniae</name>
    <name type="common">son-killer infecting Nasonia vitripennis</name>
    <dbReference type="NCBI Taxonomy" id="638"/>
    <lineage>
        <taxon>Bacteria</taxon>
        <taxon>Pseudomonadati</taxon>
        <taxon>Pseudomonadota</taxon>
        <taxon>Gammaproteobacteria</taxon>
        <taxon>Enterobacterales</taxon>
        <taxon>Morganellaceae</taxon>
        <taxon>Arsenophonus</taxon>
    </lineage>
</organism>
<keyword evidence="1" id="KW-0175">Coiled coil</keyword>
<dbReference type="Gene3D" id="1.20.58.430">
    <property type="entry name" value="Type IV secretion system, VirB5-domain"/>
    <property type="match status" value="1"/>
</dbReference>
<gene>
    <name evidence="3" type="ORF">QE207_01280</name>
</gene>
<keyword evidence="2" id="KW-0732">Signal</keyword>
<evidence type="ECO:0000313" key="3">
    <source>
        <dbReference type="EMBL" id="WGL94003.1"/>
    </source>
</evidence>
<sequence length="220" mass="25410">MRSKLIFWLALIITCLSSPAFSGGIPTVSVAELTQMVKNAQQQARESLAQLEKTKESILQAKNQYEHYKSIMQGNNKLGDFLNDPKIKQLLPMGDWMDIYQRAQDLPSLRNRYGLTSQDPKVQAVFDKLLSQAGTLEAQYKATNKRIETAEGLRRQLNRVETPKDREQLALRYQQEMLEMQAQQMQLQNARYLVEQKEKMENRKKAQAAEDFMLRGLKVD</sequence>
<evidence type="ECO:0000256" key="1">
    <source>
        <dbReference type="SAM" id="Coils"/>
    </source>
</evidence>
<feature type="coiled-coil region" evidence="1">
    <location>
        <begin position="30"/>
        <end position="71"/>
    </location>
</feature>
<evidence type="ECO:0000313" key="4">
    <source>
        <dbReference type="Proteomes" id="UP001177597"/>
    </source>
</evidence>
<keyword evidence="3" id="KW-0614">Plasmid</keyword>
<name>A0AA95GBL1_9GAMM</name>
<accession>A0AA95GBL1</accession>
<dbReference type="SUPFAM" id="SSF101082">
    <property type="entry name" value="Typo IV secretion system protein TraC"/>
    <property type="match status" value="1"/>
</dbReference>
<dbReference type="EMBL" id="CP123494">
    <property type="protein sequence ID" value="WGL94003.1"/>
    <property type="molecule type" value="Genomic_DNA"/>
</dbReference>
<dbReference type="Pfam" id="PF07996">
    <property type="entry name" value="T4SS"/>
    <property type="match status" value="1"/>
</dbReference>